<organism evidence="9 10">
    <name type="scientific">Sphingobacterium multivorum</name>
    <dbReference type="NCBI Taxonomy" id="28454"/>
    <lineage>
        <taxon>Bacteria</taxon>
        <taxon>Pseudomonadati</taxon>
        <taxon>Bacteroidota</taxon>
        <taxon>Sphingobacteriia</taxon>
        <taxon>Sphingobacteriales</taxon>
        <taxon>Sphingobacteriaceae</taxon>
        <taxon>Sphingobacterium</taxon>
    </lineage>
</organism>
<dbReference type="InterPro" id="IPR036942">
    <property type="entry name" value="Beta-barrel_TonB_sf"/>
</dbReference>
<evidence type="ECO:0000256" key="7">
    <source>
        <dbReference type="ARBA" id="ARBA00023237"/>
    </source>
</evidence>
<evidence type="ECO:0000256" key="6">
    <source>
        <dbReference type="ARBA" id="ARBA00023136"/>
    </source>
</evidence>
<dbReference type="InterPro" id="IPR008969">
    <property type="entry name" value="CarboxyPept-like_regulatory"/>
</dbReference>
<dbReference type="GO" id="GO:0009279">
    <property type="term" value="C:cell outer membrane"/>
    <property type="evidence" value="ECO:0007669"/>
    <property type="project" value="UniProtKB-SubCell"/>
</dbReference>
<dbReference type="RefSeq" id="WP_083295839.1">
    <property type="nucleotide sequence ID" value="NZ_CP069793.1"/>
</dbReference>
<sequence length="796" mass="88632">MKLSPILLIGLSLQAGFTFAQQPAAPKQKNQVVTETVKGTVIDKNTRLPLTGATIVISSSDGTKSVSTDAQGIFRLQQVPVGRQQLQVRMAGYKPEEFTELLITSGRENMVNVEMEPQINALTEAVVYANAGKQPLNQMAMTSGRSFSPEETNRYAGAFFDPARMAQSFPGVAAGGDDNEIIVRGNSPKSLQWRLEGIEIVNPNHFGAEGTAGGGISMLNTMVLGKSDFYTGGLAAEYSNATAGVFDLRFRKGNTDKREYTFNVGVLGVGATLEGPFKKGSDASYLISYRYSSLSLLEKVGVKVSDTGVPKYQDLSFNFVFPTKKAGTFSLFGIGGLGKLQQTAERNYEKWDERTDAQDLNLKFNAGSAGLKHQYIANDRLYFTNIVSMSLSRNSNSTDTLTRDYVSSLYHKDKFTNTALRYAGTLNYRANSKNTIRAGLNASLLHYDLYALSYDTELAALKERINETGNTSTYDAFAQLKTVLNDKLTLNTGVHANYFALSKSWSIEPRLGLNWRVAADQTISFGTGLYNRLEPLVYYFAKSSDQTSLEPNKPLSPTKSAQAVIGYEKNLSRTLRFKTEIYYQHLYDVPVSTDSDINFSLLNVSDIAAIGTSNYRQLINKGTGKNYGIELTLEKSLSKGYYFMATTSFFDSKFKARNGKEYNTTFNTRYVGNLLMGKEWTVGKSKNNLFGLNAKLIYAGGRKYSPVLEEESLRLDEEVIDQDRINTLTADPYVRVDFSSSYRVNRKKVSHLFILDIQNLLNRENTVGMHYNFSKRIIEPQKWTGIIPTINYRIEF</sequence>
<dbReference type="PANTHER" id="PTHR30069:SF29">
    <property type="entry name" value="HEMOGLOBIN AND HEMOGLOBIN-HAPTOGLOBIN-BINDING PROTEIN 1-RELATED"/>
    <property type="match status" value="1"/>
</dbReference>
<dbReference type="GeneID" id="97178823"/>
<protein>
    <recommendedName>
        <fullName evidence="11">TonB-dependent receptor</fullName>
    </recommendedName>
</protein>
<dbReference type="AlphaFoldDB" id="A0A2X2IPR7"/>
<dbReference type="Gene3D" id="2.40.170.20">
    <property type="entry name" value="TonB-dependent receptor, beta-barrel domain"/>
    <property type="match status" value="1"/>
</dbReference>
<dbReference type="PROSITE" id="PS52016">
    <property type="entry name" value="TONB_DEPENDENT_REC_3"/>
    <property type="match status" value="1"/>
</dbReference>
<evidence type="ECO:0000256" key="5">
    <source>
        <dbReference type="ARBA" id="ARBA00022729"/>
    </source>
</evidence>
<proteinExistence type="inferred from homology"/>
<keyword evidence="6 8" id="KW-0472">Membrane</keyword>
<name>A0A2X2IPR7_SPHMU</name>
<dbReference type="SUPFAM" id="SSF56935">
    <property type="entry name" value="Porins"/>
    <property type="match status" value="1"/>
</dbReference>
<dbReference type="SUPFAM" id="SSF49464">
    <property type="entry name" value="Carboxypeptidase regulatory domain-like"/>
    <property type="match status" value="1"/>
</dbReference>
<evidence type="ECO:0008006" key="11">
    <source>
        <dbReference type="Google" id="ProtNLM"/>
    </source>
</evidence>
<keyword evidence="5" id="KW-0732">Signal</keyword>
<evidence type="ECO:0000256" key="1">
    <source>
        <dbReference type="ARBA" id="ARBA00004571"/>
    </source>
</evidence>
<dbReference type="Gene3D" id="2.60.40.1120">
    <property type="entry name" value="Carboxypeptidase-like, regulatory domain"/>
    <property type="match status" value="1"/>
</dbReference>
<keyword evidence="4 8" id="KW-0812">Transmembrane</keyword>
<dbReference type="EMBL" id="UAUU01000002">
    <property type="protein sequence ID" value="SPZ84217.1"/>
    <property type="molecule type" value="Genomic_DNA"/>
</dbReference>
<dbReference type="PANTHER" id="PTHR30069">
    <property type="entry name" value="TONB-DEPENDENT OUTER MEMBRANE RECEPTOR"/>
    <property type="match status" value="1"/>
</dbReference>
<dbReference type="GO" id="GO:0015344">
    <property type="term" value="F:siderophore uptake transmembrane transporter activity"/>
    <property type="evidence" value="ECO:0007669"/>
    <property type="project" value="TreeGrafter"/>
</dbReference>
<evidence type="ECO:0000313" key="9">
    <source>
        <dbReference type="EMBL" id="SPZ84217.1"/>
    </source>
</evidence>
<dbReference type="GO" id="GO:0044718">
    <property type="term" value="P:siderophore transmembrane transport"/>
    <property type="evidence" value="ECO:0007669"/>
    <property type="project" value="TreeGrafter"/>
</dbReference>
<dbReference type="InterPro" id="IPR039426">
    <property type="entry name" value="TonB-dep_rcpt-like"/>
</dbReference>
<comment type="similarity">
    <text evidence="8">Belongs to the TonB-dependent receptor family.</text>
</comment>
<evidence type="ECO:0000256" key="2">
    <source>
        <dbReference type="ARBA" id="ARBA00022448"/>
    </source>
</evidence>
<keyword evidence="7 8" id="KW-0998">Cell outer membrane</keyword>
<keyword evidence="3 8" id="KW-1134">Transmembrane beta strand</keyword>
<keyword evidence="2 8" id="KW-0813">Transport</keyword>
<dbReference type="Pfam" id="PF13620">
    <property type="entry name" value="CarboxypepD_reg"/>
    <property type="match status" value="1"/>
</dbReference>
<gene>
    <name evidence="9" type="primary">oar_2</name>
    <name evidence="9" type="ORF">NCTC11343_00748</name>
</gene>
<accession>A0A2X2IPR7</accession>
<dbReference type="Proteomes" id="UP000251241">
    <property type="component" value="Unassembled WGS sequence"/>
</dbReference>
<comment type="subcellular location">
    <subcellularLocation>
        <location evidence="1 8">Cell outer membrane</location>
        <topology evidence="1 8">Multi-pass membrane protein</topology>
    </subcellularLocation>
</comment>
<reference evidence="9 10" key="1">
    <citation type="submission" date="2018-06" db="EMBL/GenBank/DDBJ databases">
        <authorList>
            <consortium name="Pathogen Informatics"/>
            <person name="Doyle S."/>
        </authorList>
    </citation>
    <scope>NUCLEOTIDE SEQUENCE [LARGE SCALE GENOMIC DNA]</scope>
    <source>
        <strain evidence="9 10">NCTC11343</strain>
    </source>
</reference>
<evidence type="ECO:0000256" key="8">
    <source>
        <dbReference type="PROSITE-ProRule" id="PRU01360"/>
    </source>
</evidence>
<evidence type="ECO:0000256" key="3">
    <source>
        <dbReference type="ARBA" id="ARBA00022452"/>
    </source>
</evidence>
<evidence type="ECO:0000256" key="4">
    <source>
        <dbReference type="ARBA" id="ARBA00022692"/>
    </source>
</evidence>
<evidence type="ECO:0000313" key="10">
    <source>
        <dbReference type="Proteomes" id="UP000251241"/>
    </source>
</evidence>